<evidence type="ECO:0000256" key="2">
    <source>
        <dbReference type="ARBA" id="ARBA00008668"/>
    </source>
</evidence>
<dbReference type="AlphaFoldDB" id="A0A8T0IV79"/>
<accession>A0A8T0IV79</accession>
<evidence type="ECO:0000256" key="5">
    <source>
        <dbReference type="ARBA" id="ARBA00022801"/>
    </source>
</evidence>
<evidence type="ECO:0000256" key="3">
    <source>
        <dbReference type="ARBA" id="ARBA00022525"/>
    </source>
</evidence>
<gene>
    <name evidence="8" type="ORF">KC19_2G102000</name>
</gene>
<feature type="chain" id="PRO_5035939633" evidence="7">
    <location>
        <begin position="26"/>
        <end position="364"/>
    </location>
</feature>
<dbReference type="InterPro" id="IPR001087">
    <property type="entry name" value="GDSL"/>
</dbReference>
<dbReference type="InterPro" id="IPR035669">
    <property type="entry name" value="SGNH_plant_lipase-like"/>
</dbReference>
<evidence type="ECO:0000256" key="1">
    <source>
        <dbReference type="ARBA" id="ARBA00004613"/>
    </source>
</evidence>
<dbReference type="Gene3D" id="3.40.50.1110">
    <property type="entry name" value="SGNH hydrolase"/>
    <property type="match status" value="1"/>
</dbReference>
<dbReference type="GO" id="GO:0016042">
    <property type="term" value="P:lipid catabolic process"/>
    <property type="evidence" value="ECO:0007669"/>
    <property type="project" value="UniProtKB-KW"/>
</dbReference>
<dbReference type="Proteomes" id="UP000822688">
    <property type="component" value="Chromosome 2"/>
</dbReference>
<comment type="caution">
    <text evidence="8">The sequence shown here is derived from an EMBL/GenBank/DDBJ whole genome shotgun (WGS) entry which is preliminary data.</text>
</comment>
<feature type="signal peptide" evidence="7">
    <location>
        <begin position="1"/>
        <end position="25"/>
    </location>
</feature>
<dbReference type="PANTHER" id="PTHR45650">
    <property type="entry name" value="GDSL-LIKE LIPASE/ACYLHYDROLASE-RELATED"/>
    <property type="match status" value="1"/>
</dbReference>
<keyword evidence="6" id="KW-0443">Lipid metabolism</keyword>
<evidence type="ECO:0000256" key="4">
    <source>
        <dbReference type="ARBA" id="ARBA00022729"/>
    </source>
</evidence>
<dbReference type="CDD" id="cd01837">
    <property type="entry name" value="SGNH_plant_lipase_like"/>
    <property type="match status" value="1"/>
</dbReference>
<reference evidence="8" key="1">
    <citation type="submission" date="2020-06" db="EMBL/GenBank/DDBJ databases">
        <title>WGS assembly of Ceratodon purpureus strain R40.</title>
        <authorList>
            <person name="Carey S.B."/>
            <person name="Jenkins J."/>
            <person name="Shu S."/>
            <person name="Lovell J.T."/>
            <person name="Sreedasyam A."/>
            <person name="Maumus F."/>
            <person name="Tiley G.P."/>
            <person name="Fernandez-Pozo N."/>
            <person name="Barry K."/>
            <person name="Chen C."/>
            <person name="Wang M."/>
            <person name="Lipzen A."/>
            <person name="Daum C."/>
            <person name="Saski C.A."/>
            <person name="Payton A.C."/>
            <person name="Mcbreen J.C."/>
            <person name="Conrad R.E."/>
            <person name="Kollar L.M."/>
            <person name="Olsson S."/>
            <person name="Huttunen S."/>
            <person name="Landis J.B."/>
            <person name="Wickett N.J."/>
            <person name="Johnson M.G."/>
            <person name="Rensing S.A."/>
            <person name="Grimwood J."/>
            <person name="Schmutz J."/>
            <person name="Mcdaniel S.F."/>
        </authorList>
    </citation>
    <scope>NUCLEOTIDE SEQUENCE</scope>
    <source>
        <strain evidence="8">R40</strain>
    </source>
</reference>
<dbReference type="PANTHER" id="PTHR45650:SF81">
    <property type="match status" value="1"/>
</dbReference>
<keyword evidence="6" id="KW-0442">Lipid degradation</keyword>
<evidence type="ECO:0000313" key="9">
    <source>
        <dbReference type="Proteomes" id="UP000822688"/>
    </source>
</evidence>
<dbReference type="InterPro" id="IPR036514">
    <property type="entry name" value="SGNH_hydro_sf"/>
</dbReference>
<keyword evidence="5" id="KW-0378">Hydrolase</keyword>
<dbReference type="SUPFAM" id="SSF52266">
    <property type="entry name" value="SGNH hydrolase"/>
    <property type="match status" value="1"/>
</dbReference>
<sequence>MAGVTVLPCLGVLLVILSRILPIRCGEPLMPAMFILGDSLVDVGNNNYIITLAKSNFAPNGLDFPQGATGRFCNGRTTSDFLVQMMGLPFPPAYLSPNAKGPIILKGLNYASAAGGILDSTGYNYIGRIGLNKQLEYLTKTRQDFVGLVGEGKTAEIFAKAFWYVTIGSNDYINNYLLANSATSKQFTPKQYEGVLISTFNQQLRRLYSLGARKIFIFGVGPLGCIPSQLYNQKSPDGSCIEFINSYVRGFNQATKSLLKDLTNSLPGSIYVYGNAYDLVDGYVHRPAEYGFTVVNKGCCGLGPYNGAIPCLPTVKPCPDRAAYLFWDPFHPTDKGNGLLANSFFSGGPEAIEPVNVRTLASMP</sequence>
<comment type="similarity">
    <text evidence="2">Belongs to the 'GDSL' lipolytic enzyme family.</text>
</comment>
<keyword evidence="3" id="KW-0964">Secreted</keyword>
<evidence type="ECO:0000256" key="6">
    <source>
        <dbReference type="ARBA" id="ARBA00022963"/>
    </source>
</evidence>
<evidence type="ECO:0000313" key="8">
    <source>
        <dbReference type="EMBL" id="KAG0586588.1"/>
    </source>
</evidence>
<dbReference type="GO" id="GO:0005576">
    <property type="term" value="C:extracellular region"/>
    <property type="evidence" value="ECO:0007669"/>
    <property type="project" value="UniProtKB-SubCell"/>
</dbReference>
<name>A0A8T0IV79_CERPU</name>
<dbReference type="InterPro" id="IPR051238">
    <property type="entry name" value="GDSL_esterase/lipase"/>
</dbReference>
<protein>
    <submittedName>
        <fullName evidence="8">Uncharacterized protein</fullName>
    </submittedName>
</protein>
<keyword evidence="4 7" id="KW-0732">Signal</keyword>
<keyword evidence="9" id="KW-1185">Reference proteome</keyword>
<evidence type="ECO:0000256" key="7">
    <source>
        <dbReference type="SAM" id="SignalP"/>
    </source>
</evidence>
<organism evidence="8 9">
    <name type="scientific">Ceratodon purpureus</name>
    <name type="common">Fire moss</name>
    <name type="synonym">Dicranum purpureum</name>
    <dbReference type="NCBI Taxonomy" id="3225"/>
    <lineage>
        <taxon>Eukaryota</taxon>
        <taxon>Viridiplantae</taxon>
        <taxon>Streptophyta</taxon>
        <taxon>Embryophyta</taxon>
        <taxon>Bryophyta</taxon>
        <taxon>Bryophytina</taxon>
        <taxon>Bryopsida</taxon>
        <taxon>Dicranidae</taxon>
        <taxon>Pseudoditrichales</taxon>
        <taxon>Ditrichaceae</taxon>
        <taxon>Ceratodon</taxon>
    </lineage>
</organism>
<dbReference type="Pfam" id="PF00657">
    <property type="entry name" value="Lipase_GDSL"/>
    <property type="match status" value="1"/>
</dbReference>
<proteinExistence type="inferred from homology"/>
<comment type="subcellular location">
    <subcellularLocation>
        <location evidence="1">Secreted</location>
    </subcellularLocation>
</comment>
<dbReference type="GO" id="GO:0016788">
    <property type="term" value="F:hydrolase activity, acting on ester bonds"/>
    <property type="evidence" value="ECO:0007669"/>
    <property type="project" value="InterPro"/>
</dbReference>
<dbReference type="EMBL" id="CM026422">
    <property type="protein sequence ID" value="KAG0586588.1"/>
    <property type="molecule type" value="Genomic_DNA"/>
</dbReference>